<dbReference type="Pfam" id="PF00069">
    <property type="entry name" value="Pkinase"/>
    <property type="match status" value="1"/>
</dbReference>
<evidence type="ECO:0000256" key="3">
    <source>
        <dbReference type="ARBA" id="ARBA00022679"/>
    </source>
</evidence>
<organism evidence="10 11">
    <name type="scientific">Stylonychia lemnae</name>
    <name type="common">Ciliate</name>
    <dbReference type="NCBI Taxonomy" id="5949"/>
    <lineage>
        <taxon>Eukaryota</taxon>
        <taxon>Sar</taxon>
        <taxon>Alveolata</taxon>
        <taxon>Ciliophora</taxon>
        <taxon>Intramacronucleata</taxon>
        <taxon>Spirotrichea</taxon>
        <taxon>Stichotrichia</taxon>
        <taxon>Sporadotrichida</taxon>
        <taxon>Oxytrichidae</taxon>
        <taxon>Stylonychinae</taxon>
        <taxon>Stylonychia</taxon>
    </lineage>
</organism>
<dbReference type="InterPro" id="IPR017441">
    <property type="entry name" value="Protein_kinase_ATP_BS"/>
</dbReference>
<protein>
    <submittedName>
        <fullName evidence="10">Cbl-interacting protein kinase 04</fullName>
    </submittedName>
</protein>
<gene>
    <name evidence="10" type="primary">Contig13570.g14480</name>
    <name evidence="10" type="ORF">STYLEM_267</name>
</gene>
<evidence type="ECO:0000256" key="8">
    <source>
        <dbReference type="SAM" id="MobiDB-lite"/>
    </source>
</evidence>
<dbReference type="Proteomes" id="UP000039865">
    <property type="component" value="Unassembled WGS sequence"/>
</dbReference>
<dbReference type="InterPro" id="IPR011009">
    <property type="entry name" value="Kinase-like_dom_sf"/>
</dbReference>
<evidence type="ECO:0000256" key="7">
    <source>
        <dbReference type="PROSITE-ProRule" id="PRU10141"/>
    </source>
</evidence>
<keyword evidence="5 10" id="KW-0418">Kinase</keyword>
<keyword evidence="4 7" id="KW-0547">Nucleotide-binding</keyword>
<evidence type="ECO:0000256" key="4">
    <source>
        <dbReference type="ARBA" id="ARBA00022741"/>
    </source>
</evidence>
<evidence type="ECO:0000313" key="10">
    <source>
        <dbReference type="EMBL" id="CDW71324.1"/>
    </source>
</evidence>
<comment type="subunit">
    <text evidence="1">Monomer.</text>
</comment>
<keyword evidence="6 7" id="KW-0067">ATP-binding</keyword>
<keyword evidence="2" id="KW-0723">Serine/threonine-protein kinase</keyword>
<dbReference type="PROSITE" id="PS50011">
    <property type="entry name" value="PROTEIN_KINASE_DOM"/>
    <property type="match status" value="1"/>
</dbReference>
<evidence type="ECO:0000256" key="2">
    <source>
        <dbReference type="ARBA" id="ARBA00022527"/>
    </source>
</evidence>
<evidence type="ECO:0000256" key="1">
    <source>
        <dbReference type="ARBA" id="ARBA00011245"/>
    </source>
</evidence>
<dbReference type="PANTHER" id="PTHR24345:SF0">
    <property type="entry name" value="CELL CYCLE SERINE_THREONINE-PROTEIN KINASE CDC5_MSD2"/>
    <property type="match status" value="1"/>
</dbReference>
<proteinExistence type="predicted"/>
<accession>A0A077ZPG2</accession>
<dbReference type="Gene3D" id="1.10.510.10">
    <property type="entry name" value="Transferase(Phosphotransferase) domain 1"/>
    <property type="match status" value="1"/>
</dbReference>
<sequence>MGTCSTKQKHLLCQGKKQKSVAPEKFKTRDFSTQTENQLIDSKQLEFLQTRRNFHLSESIKELKSSTNFLEGTSIQTQPIIGTQFETQDEPDNDKNIDLPRLKILKGLNVLSPIKNHPLSDQKLQALQKQKTQPMKSPFKQVEPLESKINMKRATEAFYGRNMPKLSIIKKEGLNINKEIDDRIKNMEYEESLSSSSSDENSQSKSPSLSPQGVKFPIIKSLQSNLINFSNSSAIPIRSLKAVKYQTLKQDNTIQSKFPLKQSITQERALPPINSIQQIKRNSMIIVDSSSQQSKQNLDERQFGHNQKPSQDRNLIRQVRVISRQIRSQEELPGIVEESKRKNIQKFIKRQTMIIQDIKKSDLVAKKRNSLQIEVIKLEQSRSNVDFFQPSAHNLNDINTISPILKKDKSDLFSQLQQLQNTQELEIVSEISSTFSEIDSINEKEQENSSTAKKEKRIPLQNKQLRILPVNMRQRVSIQYDLLPRQNLIEQKNSNLLGVTLQQKRRRTVGFSQIPHQIQYSPTSSAKQLRKQIDNIKDDEKQSSDTESIPSSIQKSNSQSRGKVSRIDLVHNSSISSHQFKSNISRSSYSRSSKGKKILNYRQIKNLGEGKFSKVKLCQSIEDSENVVAIKILNIRKLKRRDQVSPLMRNSTSDITNEIRVLKKLNHQNIIKLIETQLIEDKQYIVLEYCDQDCLQSILEKKTYIEEEKARQIFKQIIEGLEYLQTNGICHRDLKPHNIGLCENDVVKIFDFGTCVTDLPIDNPKVSGLGGTLLFNSPEQLDGERKSYDGFKADIWACGVILYQILTGKYPFYEATTHLITKTILNSEVQYPIDIKQQISDSAKDLISLILEKDPQKRLSINQIKSHKWFCQ</sequence>
<dbReference type="GO" id="GO:0005524">
    <property type="term" value="F:ATP binding"/>
    <property type="evidence" value="ECO:0007669"/>
    <property type="project" value="UniProtKB-UniRule"/>
</dbReference>
<feature type="region of interest" description="Disordered" evidence="8">
    <location>
        <begin position="537"/>
        <end position="564"/>
    </location>
</feature>
<dbReference type="SMART" id="SM00220">
    <property type="entry name" value="S_TKc"/>
    <property type="match status" value="1"/>
</dbReference>
<reference evidence="10 11" key="1">
    <citation type="submission" date="2014-06" db="EMBL/GenBank/DDBJ databases">
        <authorList>
            <person name="Swart Estienne"/>
        </authorList>
    </citation>
    <scope>NUCLEOTIDE SEQUENCE [LARGE SCALE GENOMIC DNA]</scope>
    <source>
        <strain evidence="10 11">130c</strain>
    </source>
</reference>
<dbReference type="EMBL" id="CCKQ01000263">
    <property type="protein sequence ID" value="CDW71324.1"/>
    <property type="molecule type" value="Genomic_DNA"/>
</dbReference>
<dbReference type="AlphaFoldDB" id="A0A077ZPG2"/>
<dbReference type="InterPro" id="IPR000719">
    <property type="entry name" value="Prot_kinase_dom"/>
</dbReference>
<name>A0A077ZPG2_STYLE</name>
<dbReference type="SUPFAM" id="SSF56112">
    <property type="entry name" value="Protein kinase-like (PK-like)"/>
    <property type="match status" value="1"/>
</dbReference>
<dbReference type="GO" id="GO:0005634">
    <property type="term" value="C:nucleus"/>
    <property type="evidence" value="ECO:0007669"/>
    <property type="project" value="TreeGrafter"/>
</dbReference>
<evidence type="ECO:0000256" key="6">
    <source>
        <dbReference type="ARBA" id="ARBA00022840"/>
    </source>
</evidence>
<feature type="binding site" evidence="7">
    <location>
        <position position="631"/>
    </location>
    <ligand>
        <name>ATP</name>
        <dbReference type="ChEBI" id="CHEBI:30616"/>
    </ligand>
</feature>
<dbReference type="PANTHER" id="PTHR24345">
    <property type="entry name" value="SERINE/THREONINE-PROTEIN KINASE PLK"/>
    <property type="match status" value="1"/>
</dbReference>
<dbReference type="OrthoDB" id="68483at2759"/>
<dbReference type="PROSITE" id="PS00107">
    <property type="entry name" value="PROTEIN_KINASE_ATP"/>
    <property type="match status" value="1"/>
</dbReference>
<dbReference type="FunFam" id="1.10.510.10:FF:000571">
    <property type="entry name" value="Maternal embryonic leucine zipper kinase"/>
    <property type="match status" value="1"/>
</dbReference>
<feature type="domain" description="Protein kinase" evidence="9">
    <location>
        <begin position="601"/>
        <end position="870"/>
    </location>
</feature>
<dbReference type="CDD" id="cd14008">
    <property type="entry name" value="STKc_LKB1_CaMKK"/>
    <property type="match status" value="1"/>
</dbReference>
<dbReference type="GO" id="GO:0004674">
    <property type="term" value="F:protein serine/threonine kinase activity"/>
    <property type="evidence" value="ECO:0007669"/>
    <property type="project" value="UniProtKB-KW"/>
</dbReference>
<dbReference type="InParanoid" id="A0A077ZPG2"/>
<feature type="compositionally biased region" description="Low complexity" evidence="8">
    <location>
        <begin position="192"/>
        <end position="208"/>
    </location>
</feature>
<feature type="compositionally biased region" description="Polar residues" evidence="8">
    <location>
        <begin position="545"/>
        <end position="562"/>
    </location>
</feature>
<keyword evidence="11" id="KW-1185">Reference proteome</keyword>
<evidence type="ECO:0000256" key="5">
    <source>
        <dbReference type="ARBA" id="ARBA00022777"/>
    </source>
</evidence>
<feature type="region of interest" description="Disordered" evidence="8">
    <location>
        <begin position="190"/>
        <end position="213"/>
    </location>
</feature>
<evidence type="ECO:0000259" key="9">
    <source>
        <dbReference type="PROSITE" id="PS50011"/>
    </source>
</evidence>
<feature type="region of interest" description="Disordered" evidence="8">
    <location>
        <begin position="290"/>
        <end position="311"/>
    </location>
</feature>
<evidence type="ECO:0000313" key="11">
    <source>
        <dbReference type="Proteomes" id="UP000039865"/>
    </source>
</evidence>
<keyword evidence="3" id="KW-0808">Transferase</keyword>